<dbReference type="EMBL" id="JADYXP020000009">
    <property type="protein sequence ID" value="KAL0117522.1"/>
    <property type="molecule type" value="Genomic_DNA"/>
</dbReference>
<comment type="caution">
    <text evidence="2">The sequence shown here is derived from an EMBL/GenBank/DDBJ whole genome shotgun (WGS) entry which is preliminary data.</text>
</comment>
<feature type="signal peptide" evidence="1">
    <location>
        <begin position="1"/>
        <end position="24"/>
    </location>
</feature>
<name>A0AAW2FUE7_9HYME</name>
<evidence type="ECO:0000256" key="1">
    <source>
        <dbReference type="SAM" id="SignalP"/>
    </source>
</evidence>
<evidence type="ECO:0000313" key="2">
    <source>
        <dbReference type="EMBL" id="KAL0117522.1"/>
    </source>
</evidence>
<keyword evidence="1" id="KW-0732">Signal</keyword>
<gene>
    <name evidence="2" type="ORF">PUN28_010382</name>
</gene>
<keyword evidence="3" id="KW-1185">Reference proteome</keyword>
<feature type="chain" id="PRO_5043822656" evidence="1">
    <location>
        <begin position="25"/>
        <end position="146"/>
    </location>
</feature>
<dbReference type="Proteomes" id="UP001430953">
    <property type="component" value="Unassembled WGS sequence"/>
</dbReference>
<sequence>MKQNETEPWKWIKELFLFLSPLLCFSIRRVQPCSNAPEGIIPKRLLSGMSAQVSFESTRSGVRFAAYPAEIRSAIIFVGDATRGWTRGIYTDRVFTPELQSAATVMRLGVGMGMTDHTAIGRRTLIHPRGRLRRHFHRIAILRGGT</sequence>
<accession>A0AAW2FUE7</accession>
<proteinExistence type="predicted"/>
<evidence type="ECO:0000313" key="3">
    <source>
        <dbReference type="Proteomes" id="UP001430953"/>
    </source>
</evidence>
<dbReference type="AlphaFoldDB" id="A0AAW2FUE7"/>
<protein>
    <submittedName>
        <fullName evidence="2">Uncharacterized protein</fullName>
    </submittedName>
</protein>
<organism evidence="2 3">
    <name type="scientific">Cardiocondyla obscurior</name>
    <dbReference type="NCBI Taxonomy" id="286306"/>
    <lineage>
        <taxon>Eukaryota</taxon>
        <taxon>Metazoa</taxon>
        <taxon>Ecdysozoa</taxon>
        <taxon>Arthropoda</taxon>
        <taxon>Hexapoda</taxon>
        <taxon>Insecta</taxon>
        <taxon>Pterygota</taxon>
        <taxon>Neoptera</taxon>
        <taxon>Endopterygota</taxon>
        <taxon>Hymenoptera</taxon>
        <taxon>Apocrita</taxon>
        <taxon>Aculeata</taxon>
        <taxon>Formicoidea</taxon>
        <taxon>Formicidae</taxon>
        <taxon>Myrmicinae</taxon>
        <taxon>Cardiocondyla</taxon>
    </lineage>
</organism>
<reference evidence="2 3" key="1">
    <citation type="submission" date="2023-03" db="EMBL/GenBank/DDBJ databases">
        <title>High recombination rates correlate with genetic variation in Cardiocondyla obscurior ants.</title>
        <authorList>
            <person name="Errbii M."/>
        </authorList>
    </citation>
    <scope>NUCLEOTIDE SEQUENCE [LARGE SCALE GENOMIC DNA]</scope>
    <source>
        <strain evidence="2">Alpha-2009</strain>
        <tissue evidence="2">Whole body</tissue>
    </source>
</reference>